<feature type="compositionally biased region" description="Polar residues" evidence="1">
    <location>
        <begin position="133"/>
        <end position="142"/>
    </location>
</feature>
<keyword evidence="3" id="KW-1185">Reference proteome</keyword>
<organism evidence="2 3">
    <name type="scientific">Colletotrichum tamarilloi</name>
    <dbReference type="NCBI Taxonomy" id="1209934"/>
    <lineage>
        <taxon>Eukaryota</taxon>
        <taxon>Fungi</taxon>
        <taxon>Dikarya</taxon>
        <taxon>Ascomycota</taxon>
        <taxon>Pezizomycotina</taxon>
        <taxon>Sordariomycetes</taxon>
        <taxon>Hypocreomycetidae</taxon>
        <taxon>Glomerellales</taxon>
        <taxon>Glomerellaceae</taxon>
        <taxon>Colletotrichum</taxon>
        <taxon>Colletotrichum acutatum species complex</taxon>
    </lineage>
</organism>
<dbReference type="RefSeq" id="XP_060388925.1">
    <property type="nucleotide sequence ID" value="XM_060516299.1"/>
</dbReference>
<dbReference type="Proteomes" id="UP001227543">
    <property type="component" value="Unassembled WGS sequence"/>
</dbReference>
<proteinExistence type="predicted"/>
<sequence>MFLEDGLHSDDKGLPVAAGRGPLVFNVTLQCVPFHVSPPQRVPGDVSRPLRTTGDSYLKSSAGRSPELGIGCQARLVRLYNGPPESRVPRKRILGSALLGRGPYRSTTDLRQRPRQPVSFLPTLVTGGKASKQWHSTQHSSK</sequence>
<evidence type="ECO:0000313" key="3">
    <source>
        <dbReference type="Proteomes" id="UP001227543"/>
    </source>
</evidence>
<evidence type="ECO:0000256" key="1">
    <source>
        <dbReference type="SAM" id="MobiDB-lite"/>
    </source>
</evidence>
<comment type="caution">
    <text evidence="2">The sequence shown here is derived from an EMBL/GenBank/DDBJ whole genome shotgun (WGS) entry which is preliminary data.</text>
</comment>
<evidence type="ECO:0000313" key="2">
    <source>
        <dbReference type="EMBL" id="KAK1512850.1"/>
    </source>
</evidence>
<protein>
    <submittedName>
        <fullName evidence="2">Uncharacterized protein</fullName>
    </submittedName>
</protein>
<name>A0ABQ9RUN9_9PEZI</name>
<feature type="region of interest" description="Disordered" evidence="1">
    <location>
        <begin position="38"/>
        <end position="67"/>
    </location>
</feature>
<feature type="compositionally biased region" description="Polar residues" evidence="1">
    <location>
        <begin position="53"/>
        <end position="63"/>
    </location>
</feature>
<gene>
    <name evidence="2" type="ORF">CTAM01_00245</name>
</gene>
<dbReference type="EMBL" id="MLFU01000001">
    <property type="protein sequence ID" value="KAK1512850.1"/>
    <property type="molecule type" value="Genomic_DNA"/>
</dbReference>
<dbReference type="GeneID" id="85400537"/>
<feature type="region of interest" description="Disordered" evidence="1">
    <location>
        <begin position="99"/>
        <end position="142"/>
    </location>
</feature>
<reference evidence="2 3" key="1">
    <citation type="submission" date="2016-10" db="EMBL/GenBank/DDBJ databases">
        <title>The genome sequence of Colletotrichum fioriniae PJ7.</title>
        <authorList>
            <person name="Baroncelli R."/>
        </authorList>
    </citation>
    <scope>NUCLEOTIDE SEQUENCE [LARGE SCALE GENOMIC DNA]</scope>
    <source>
        <strain evidence="2 3">Tom-12</strain>
    </source>
</reference>
<accession>A0ABQ9RUN9</accession>